<evidence type="ECO:0000313" key="5">
    <source>
        <dbReference type="Proteomes" id="UP000515152"/>
    </source>
</evidence>
<evidence type="ECO:0000259" key="4">
    <source>
        <dbReference type="PROSITE" id="PS51144"/>
    </source>
</evidence>
<dbReference type="PANTHER" id="PTHR18952">
    <property type="entry name" value="CARBONIC ANHYDRASE"/>
    <property type="match status" value="1"/>
</dbReference>
<protein>
    <submittedName>
        <fullName evidence="6">Carbonic anhydrase 2-like</fullName>
    </submittedName>
</protein>
<evidence type="ECO:0000256" key="3">
    <source>
        <dbReference type="SAM" id="SignalP"/>
    </source>
</evidence>
<dbReference type="KEGG" id="char:122132992"/>
<keyword evidence="2" id="KW-1133">Transmembrane helix</keyword>
<evidence type="ECO:0000256" key="1">
    <source>
        <dbReference type="ARBA" id="ARBA00010718"/>
    </source>
</evidence>
<feature type="transmembrane region" description="Helical" evidence="2">
    <location>
        <begin position="308"/>
        <end position="327"/>
    </location>
</feature>
<dbReference type="PROSITE" id="PS51144">
    <property type="entry name" value="ALPHA_CA_2"/>
    <property type="match status" value="1"/>
</dbReference>
<feature type="signal peptide" evidence="3">
    <location>
        <begin position="1"/>
        <end position="25"/>
    </location>
</feature>
<dbReference type="Proteomes" id="UP000515152">
    <property type="component" value="Chromosome 7"/>
</dbReference>
<dbReference type="InterPro" id="IPR023561">
    <property type="entry name" value="Carbonic_anhydrase_a-class"/>
</dbReference>
<feature type="domain" description="Alpha-carbonic anhydrase" evidence="4">
    <location>
        <begin position="31"/>
        <end position="296"/>
    </location>
</feature>
<name>A0A8M1KNA4_CLUHA</name>
<evidence type="ECO:0000256" key="2">
    <source>
        <dbReference type="SAM" id="Phobius"/>
    </source>
</evidence>
<keyword evidence="5" id="KW-1185">Reference proteome</keyword>
<sequence>MDNTAVSKLALSTILLSLVLTKVSSLPVSSADYCYTEKWCGPELWYDTFEGCAQTFALQQSPVDLNPVYMIRNMSMAPLKLEGYDKLQSGSWSVINIRDTVAVKVGPGMRIKGGSLPDMYETLYIAFHWGSAKSNGSEHTYNQRRYPMEMQIFHAVSPFTDVRTVIMEVPQAVAVLCVFIDIGPEDNPVFEAISGAIPSIPLPGDKKSIPPFVLRNLLPDDTSKFYRYPGSLHFPPCFYGVEYAVFEDPIYISQKQYNHFFTGVYYHEPESPKKMLLHDNYRHIHPLFDRSISTSPNATIPKRSSGSALAASLLAVLVASLVSVLLARVA</sequence>
<keyword evidence="3" id="KW-0732">Signal</keyword>
<organism evidence="5 6">
    <name type="scientific">Clupea harengus</name>
    <name type="common">Atlantic herring</name>
    <dbReference type="NCBI Taxonomy" id="7950"/>
    <lineage>
        <taxon>Eukaryota</taxon>
        <taxon>Metazoa</taxon>
        <taxon>Chordata</taxon>
        <taxon>Craniata</taxon>
        <taxon>Vertebrata</taxon>
        <taxon>Euteleostomi</taxon>
        <taxon>Actinopterygii</taxon>
        <taxon>Neopterygii</taxon>
        <taxon>Teleostei</taxon>
        <taxon>Clupei</taxon>
        <taxon>Clupeiformes</taxon>
        <taxon>Clupeoidei</taxon>
        <taxon>Clupeidae</taxon>
        <taxon>Clupea</taxon>
    </lineage>
</organism>
<keyword evidence="2" id="KW-0472">Membrane</keyword>
<dbReference type="GO" id="GO:0008270">
    <property type="term" value="F:zinc ion binding"/>
    <property type="evidence" value="ECO:0007669"/>
    <property type="project" value="InterPro"/>
</dbReference>
<dbReference type="AlphaFoldDB" id="A0A8M1KNA4"/>
<dbReference type="GeneID" id="122132992"/>
<evidence type="ECO:0000313" key="6">
    <source>
        <dbReference type="RefSeq" id="XP_042564075.1"/>
    </source>
</evidence>
<dbReference type="GO" id="GO:0005886">
    <property type="term" value="C:plasma membrane"/>
    <property type="evidence" value="ECO:0007669"/>
    <property type="project" value="TreeGrafter"/>
</dbReference>
<dbReference type="InterPro" id="IPR001148">
    <property type="entry name" value="CA_dom"/>
</dbReference>
<dbReference type="SMART" id="SM01057">
    <property type="entry name" value="Carb_anhydrase"/>
    <property type="match status" value="1"/>
</dbReference>
<proteinExistence type="inferred from homology"/>
<dbReference type="RefSeq" id="XP_042564075.1">
    <property type="nucleotide sequence ID" value="XM_042708141.1"/>
</dbReference>
<dbReference type="PANTHER" id="PTHR18952:SF134">
    <property type="entry name" value="CARBONIC ANHYDRASE 15"/>
    <property type="match status" value="1"/>
</dbReference>
<feature type="chain" id="PRO_5035448837" evidence="3">
    <location>
        <begin position="26"/>
        <end position="330"/>
    </location>
</feature>
<comment type="similarity">
    <text evidence="1">Belongs to the alpha-carbonic anhydrase family.</text>
</comment>
<dbReference type="Pfam" id="PF00194">
    <property type="entry name" value="Carb_anhydrase"/>
    <property type="match status" value="1"/>
</dbReference>
<gene>
    <name evidence="6" type="primary">LOC122132992</name>
</gene>
<keyword evidence="2" id="KW-0812">Transmembrane</keyword>
<reference evidence="6" key="1">
    <citation type="submission" date="2025-08" db="UniProtKB">
        <authorList>
            <consortium name="RefSeq"/>
        </authorList>
    </citation>
    <scope>IDENTIFICATION</scope>
</reference>
<dbReference type="GO" id="GO:0004089">
    <property type="term" value="F:carbonate dehydratase activity"/>
    <property type="evidence" value="ECO:0007669"/>
    <property type="project" value="InterPro"/>
</dbReference>
<accession>A0A8M1KNA4</accession>
<dbReference type="OrthoDB" id="429145at2759"/>